<dbReference type="Proteomes" id="UP000283509">
    <property type="component" value="Unassembled WGS sequence"/>
</dbReference>
<name>A0A3R7PV59_PENVA</name>
<keyword evidence="4" id="KW-1185">Reference proteome</keyword>
<dbReference type="EMBL" id="QCYY01001451">
    <property type="protein sequence ID" value="ROT77981.1"/>
    <property type="molecule type" value="Genomic_DNA"/>
</dbReference>
<dbReference type="AlphaFoldDB" id="A0A3R7PV59"/>
<dbReference type="OrthoDB" id="6372386at2759"/>
<feature type="signal peptide" evidence="2">
    <location>
        <begin position="1"/>
        <end position="25"/>
    </location>
</feature>
<comment type="caution">
    <text evidence="3">The sequence shown here is derived from an EMBL/GenBank/DDBJ whole genome shotgun (WGS) entry which is preliminary data.</text>
</comment>
<reference evidence="3 4" key="1">
    <citation type="submission" date="2018-04" db="EMBL/GenBank/DDBJ databases">
        <authorList>
            <person name="Zhang X."/>
            <person name="Yuan J."/>
            <person name="Li F."/>
            <person name="Xiang J."/>
        </authorList>
    </citation>
    <scope>NUCLEOTIDE SEQUENCE [LARGE SCALE GENOMIC DNA]</scope>
    <source>
        <tissue evidence="3">Muscle</tissue>
    </source>
</reference>
<sequence length="166" mass="17506">MGSKGVFALLFITVLNSNHLAKVSAATSSGAALSETVNGGTKTGECAYADSHGKQIKISYTESASGEVTITSGSGYSGNGKEELRKCREAAEQAQKEAEKAVEEHMKSITDMNSDIKKQHENLEKTMRDLNAQVGAGGGVGRVGSGNVLLMLALFLSSWMTRFVSL</sequence>
<organism evidence="3 4">
    <name type="scientific">Penaeus vannamei</name>
    <name type="common">Whiteleg shrimp</name>
    <name type="synonym">Litopenaeus vannamei</name>
    <dbReference type="NCBI Taxonomy" id="6689"/>
    <lineage>
        <taxon>Eukaryota</taxon>
        <taxon>Metazoa</taxon>
        <taxon>Ecdysozoa</taxon>
        <taxon>Arthropoda</taxon>
        <taxon>Crustacea</taxon>
        <taxon>Multicrustacea</taxon>
        <taxon>Malacostraca</taxon>
        <taxon>Eumalacostraca</taxon>
        <taxon>Eucarida</taxon>
        <taxon>Decapoda</taxon>
        <taxon>Dendrobranchiata</taxon>
        <taxon>Penaeoidea</taxon>
        <taxon>Penaeidae</taxon>
        <taxon>Penaeus</taxon>
    </lineage>
</organism>
<proteinExistence type="predicted"/>
<evidence type="ECO:0000256" key="2">
    <source>
        <dbReference type="SAM" id="SignalP"/>
    </source>
</evidence>
<protein>
    <submittedName>
        <fullName evidence="3">Uncharacterized protein</fullName>
    </submittedName>
</protein>
<feature type="coiled-coil region" evidence="1">
    <location>
        <begin position="81"/>
        <end position="133"/>
    </location>
</feature>
<accession>A0A3R7PV59</accession>
<keyword evidence="2" id="KW-0732">Signal</keyword>
<evidence type="ECO:0000313" key="4">
    <source>
        <dbReference type="Proteomes" id="UP000283509"/>
    </source>
</evidence>
<gene>
    <name evidence="3" type="ORF">C7M84_003300</name>
</gene>
<evidence type="ECO:0000313" key="3">
    <source>
        <dbReference type="EMBL" id="ROT77981.1"/>
    </source>
</evidence>
<reference evidence="3 4" key="2">
    <citation type="submission" date="2019-01" db="EMBL/GenBank/DDBJ databases">
        <title>The decoding of complex shrimp genome reveals the adaptation for benthos swimmer, frequently molting mechanism and breeding impact on genome.</title>
        <authorList>
            <person name="Sun Y."/>
            <person name="Gao Y."/>
            <person name="Yu Y."/>
        </authorList>
    </citation>
    <scope>NUCLEOTIDE SEQUENCE [LARGE SCALE GENOMIC DNA]</scope>
    <source>
        <tissue evidence="3">Muscle</tissue>
    </source>
</reference>
<feature type="chain" id="PRO_5018620445" evidence="2">
    <location>
        <begin position="26"/>
        <end position="166"/>
    </location>
</feature>
<keyword evidence="1" id="KW-0175">Coiled coil</keyword>
<evidence type="ECO:0000256" key="1">
    <source>
        <dbReference type="SAM" id="Coils"/>
    </source>
</evidence>